<dbReference type="Proteomes" id="UP000320390">
    <property type="component" value="Chromosome"/>
</dbReference>
<proteinExistence type="predicted"/>
<organism evidence="7 8">
    <name type="scientific">Saltatorellus ferox</name>
    <dbReference type="NCBI Taxonomy" id="2528018"/>
    <lineage>
        <taxon>Bacteria</taxon>
        <taxon>Pseudomonadati</taxon>
        <taxon>Planctomycetota</taxon>
        <taxon>Planctomycetia</taxon>
        <taxon>Planctomycetia incertae sedis</taxon>
        <taxon>Saltatorellus</taxon>
    </lineage>
</organism>
<dbReference type="AlphaFoldDB" id="A0A518EYN6"/>
<feature type="transmembrane region" description="Helical" evidence="6">
    <location>
        <begin position="81"/>
        <end position="99"/>
    </location>
</feature>
<sequence>MPIRSLPGFYEPFSSISHLLGAGVFAILGVILLQEARGHRGRMVCLGVYVFSTVFLLSMSGVYHMLQEGSTARAVLGRLDFAAIFVLIAGTHTPIQWLFFRGPARWLTLVVMWSAVATGVTLFSVYYEDVPPALGTAVFLLLGWFAGVCGLIVWKRLGTARIRLLIAGGVTYSVGAILLGLQWPTVVPGVIGFHELWHIAVLGAMAMHWRFFYHFARSGSDTAEVLLTSTATDS</sequence>
<reference evidence="7 8" key="1">
    <citation type="submission" date="2019-02" db="EMBL/GenBank/DDBJ databases">
        <title>Deep-cultivation of Planctomycetes and their phenomic and genomic characterization uncovers novel biology.</title>
        <authorList>
            <person name="Wiegand S."/>
            <person name="Jogler M."/>
            <person name="Boedeker C."/>
            <person name="Pinto D."/>
            <person name="Vollmers J."/>
            <person name="Rivas-Marin E."/>
            <person name="Kohn T."/>
            <person name="Peeters S.H."/>
            <person name="Heuer A."/>
            <person name="Rast P."/>
            <person name="Oberbeckmann S."/>
            <person name="Bunk B."/>
            <person name="Jeske O."/>
            <person name="Meyerdierks A."/>
            <person name="Storesund J.E."/>
            <person name="Kallscheuer N."/>
            <person name="Luecker S."/>
            <person name="Lage O.M."/>
            <person name="Pohl T."/>
            <person name="Merkel B.J."/>
            <person name="Hornburger P."/>
            <person name="Mueller R.-W."/>
            <person name="Bruemmer F."/>
            <person name="Labrenz M."/>
            <person name="Spormann A.M."/>
            <person name="Op den Camp H."/>
            <person name="Overmann J."/>
            <person name="Amann R."/>
            <person name="Jetten M.S.M."/>
            <person name="Mascher T."/>
            <person name="Medema M.H."/>
            <person name="Devos D.P."/>
            <person name="Kaster A.-K."/>
            <person name="Ovreas L."/>
            <person name="Rohde M."/>
            <person name="Galperin M.Y."/>
            <person name="Jogler C."/>
        </authorList>
    </citation>
    <scope>NUCLEOTIDE SEQUENCE [LARGE SCALE GENOMIC DNA]</scope>
    <source>
        <strain evidence="7 8">Poly30</strain>
    </source>
</reference>
<evidence type="ECO:0000256" key="2">
    <source>
        <dbReference type="ARBA" id="ARBA00022692"/>
    </source>
</evidence>
<dbReference type="EMBL" id="CP036434">
    <property type="protein sequence ID" value="QDV09209.1"/>
    <property type="molecule type" value="Genomic_DNA"/>
</dbReference>
<gene>
    <name evidence="7" type="ORF">Poly30_47660</name>
</gene>
<dbReference type="InterPro" id="IPR004254">
    <property type="entry name" value="AdipoR/HlyIII-related"/>
</dbReference>
<dbReference type="PANTHER" id="PTHR20855">
    <property type="entry name" value="ADIPOR/PROGESTIN RECEPTOR-RELATED"/>
    <property type="match status" value="1"/>
</dbReference>
<keyword evidence="8" id="KW-1185">Reference proteome</keyword>
<dbReference type="GO" id="GO:0016020">
    <property type="term" value="C:membrane"/>
    <property type="evidence" value="ECO:0007669"/>
    <property type="project" value="UniProtKB-SubCell"/>
</dbReference>
<feature type="transmembrane region" description="Helical" evidence="6">
    <location>
        <begin position="45"/>
        <end position="66"/>
    </location>
</feature>
<evidence type="ECO:0000313" key="8">
    <source>
        <dbReference type="Proteomes" id="UP000320390"/>
    </source>
</evidence>
<feature type="transmembrane region" description="Helical" evidence="6">
    <location>
        <begin position="106"/>
        <end position="127"/>
    </location>
</feature>
<feature type="binding site" evidence="5">
    <location>
        <position position="194"/>
    </location>
    <ligand>
        <name>Zn(2+)</name>
        <dbReference type="ChEBI" id="CHEBI:29105"/>
    </ligand>
</feature>
<evidence type="ECO:0000256" key="4">
    <source>
        <dbReference type="ARBA" id="ARBA00023136"/>
    </source>
</evidence>
<feature type="transmembrane region" description="Helical" evidence="6">
    <location>
        <begin position="12"/>
        <end position="33"/>
    </location>
</feature>
<keyword evidence="4 6" id="KW-0472">Membrane</keyword>
<evidence type="ECO:0000313" key="7">
    <source>
        <dbReference type="EMBL" id="QDV09209.1"/>
    </source>
</evidence>
<feature type="transmembrane region" description="Helical" evidence="6">
    <location>
        <begin position="196"/>
        <end position="213"/>
    </location>
</feature>
<feature type="transmembrane region" description="Helical" evidence="6">
    <location>
        <begin position="165"/>
        <end position="184"/>
    </location>
</feature>
<evidence type="ECO:0000256" key="3">
    <source>
        <dbReference type="ARBA" id="ARBA00022989"/>
    </source>
</evidence>
<accession>A0A518EYN6</accession>
<protein>
    <submittedName>
        <fullName evidence="7">Hemolysin-III related</fullName>
    </submittedName>
</protein>
<dbReference type="Pfam" id="PF03006">
    <property type="entry name" value="HlyIII"/>
    <property type="match status" value="1"/>
</dbReference>
<evidence type="ECO:0000256" key="5">
    <source>
        <dbReference type="PIRSR" id="PIRSR604254-1"/>
    </source>
</evidence>
<feature type="binding site" evidence="5">
    <location>
        <position position="198"/>
    </location>
    <ligand>
        <name>Zn(2+)</name>
        <dbReference type="ChEBI" id="CHEBI:29105"/>
    </ligand>
</feature>
<evidence type="ECO:0000256" key="6">
    <source>
        <dbReference type="SAM" id="Phobius"/>
    </source>
</evidence>
<keyword evidence="5" id="KW-0862">Zinc</keyword>
<comment type="subcellular location">
    <subcellularLocation>
        <location evidence="1">Membrane</location>
        <topology evidence="1">Multi-pass membrane protein</topology>
    </subcellularLocation>
</comment>
<name>A0A518EYN6_9BACT</name>
<feature type="transmembrane region" description="Helical" evidence="6">
    <location>
        <begin position="133"/>
        <end position="153"/>
    </location>
</feature>
<dbReference type="GO" id="GO:0046872">
    <property type="term" value="F:metal ion binding"/>
    <property type="evidence" value="ECO:0007669"/>
    <property type="project" value="UniProtKB-KW"/>
</dbReference>
<keyword evidence="5" id="KW-0479">Metal-binding</keyword>
<dbReference type="PANTHER" id="PTHR20855:SF3">
    <property type="entry name" value="LD03007P"/>
    <property type="match status" value="1"/>
</dbReference>
<keyword evidence="2 6" id="KW-0812">Transmembrane</keyword>
<evidence type="ECO:0000256" key="1">
    <source>
        <dbReference type="ARBA" id="ARBA00004141"/>
    </source>
</evidence>
<feature type="binding site" evidence="5">
    <location>
        <position position="64"/>
    </location>
    <ligand>
        <name>Zn(2+)</name>
        <dbReference type="ChEBI" id="CHEBI:29105"/>
    </ligand>
</feature>
<keyword evidence="3 6" id="KW-1133">Transmembrane helix</keyword>